<sequence length="414" mass="42508">MEEHDRLGKGAAAMSATMSDLLQPGLNGAFVRDGFGSGPRIDQTSSRLAGLRLAVKDVFHVAGLRTGAGNPVWRQDQPVSPATAPAVAGLLAAGASWVGKTVTDELAFSLSGINLHYGTPVNPACPRRLPGGSSSGSAVAVASGDADIGLATDCGGSARLPASYCGVWGIRPTHGLLAGTAGFPLAPAFDTVGWFARSAVVMAQVLEVLAPPAIGAAPALYWIAEDAIAACDPEVQAALRELHCHLELPLQTLAAGTLPLGIWATAHRLLQGAEIWQQHGDWVTQHGHTLAEDVLSRFLAASHVSASEVAVQSSCRLAAKETLSTLLRDDSVLLLPTAPGIAPLCTNPEADLASNRLRAQLLLCPAGLAGLPQVSFPWITVQGAPVGLSVIGPRGADAMVMKAATIIEAMLSSG</sequence>
<dbReference type="Pfam" id="PF01425">
    <property type="entry name" value="Amidase"/>
    <property type="match status" value="2"/>
</dbReference>
<dbReference type="InterPro" id="IPR036928">
    <property type="entry name" value="AS_sf"/>
</dbReference>
<gene>
    <name evidence="2" type="primary">gatA_1</name>
    <name evidence="2" type="ORF">LMG23992_04045</name>
</gene>
<keyword evidence="3" id="KW-1185">Reference proteome</keyword>
<accession>A0ABN7Z181</accession>
<dbReference type="EMBL" id="CAJZAI010000011">
    <property type="protein sequence ID" value="CAG9179690.1"/>
    <property type="molecule type" value="Genomic_DNA"/>
</dbReference>
<proteinExistence type="predicted"/>
<evidence type="ECO:0000313" key="2">
    <source>
        <dbReference type="EMBL" id="CAG9179690.1"/>
    </source>
</evidence>
<reference evidence="2 3" key="1">
    <citation type="submission" date="2021-08" db="EMBL/GenBank/DDBJ databases">
        <authorList>
            <person name="Peeters C."/>
        </authorList>
    </citation>
    <scope>NUCLEOTIDE SEQUENCE [LARGE SCALE GENOMIC DNA]</scope>
    <source>
        <strain evidence="2 3">LMG 23992</strain>
    </source>
</reference>
<dbReference type="NCBIfam" id="NF006169">
    <property type="entry name" value="PRK08310.1"/>
    <property type="match status" value="1"/>
</dbReference>
<keyword evidence="2" id="KW-0436">Ligase</keyword>
<evidence type="ECO:0000313" key="3">
    <source>
        <dbReference type="Proteomes" id="UP000727654"/>
    </source>
</evidence>
<dbReference type="EC" id="6.3.5.7" evidence="2"/>
<dbReference type="InterPro" id="IPR023631">
    <property type="entry name" value="Amidase_dom"/>
</dbReference>
<name>A0ABN7Z181_9BURK</name>
<dbReference type="SUPFAM" id="SSF75304">
    <property type="entry name" value="Amidase signature (AS) enzymes"/>
    <property type="match status" value="1"/>
</dbReference>
<comment type="caution">
    <text evidence="2">The sequence shown here is derived from an EMBL/GenBank/DDBJ whole genome shotgun (WGS) entry which is preliminary data.</text>
</comment>
<dbReference type="GO" id="GO:0050567">
    <property type="term" value="F:glutaminyl-tRNA synthase (glutamine-hydrolyzing) activity"/>
    <property type="evidence" value="ECO:0007669"/>
    <property type="project" value="UniProtKB-EC"/>
</dbReference>
<feature type="domain" description="Amidase" evidence="1">
    <location>
        <begin position="313"/>
        <end position="400"/>
    </location>
</feature>
<evidence type="ECO:0000259" key="1">
    <source>
        <dbReference type="Pfam" id="PF01425"/>
    </source>
</evidence>
<protein>
    <submittedName>
        <fullName evidence="2">Glutamyl-tRNA(Gln) amidotransferase subunit A</fullName>
        <ecNumber evidence="2">6.3.5.7</ecNumber>
    </submittedName>
</protein>
<dbReference type="PANTHER" id="PTHR46310">
    <property type="entry name" value="AMIDASE 1"/>
    <property type="match status" value="1"/>
</dbReference>
<organism evidence="2 3">
    <name type="scientific">Cupriavidus laharis</name>
    <dbReference type="NCBI Taxonomy" id="151654"/>
    <lineage>
        <taxon>Bacteria</taxon>
        <taxon>Pseudomonadati</taxon>
        <taxon>Pseudomonadota</taxon>
        <taxon>Betaproteobacteria</taxon>
        <taxon>Burkholderiales</taxon>
        <taxon>Burkholderiaceae</taxon>
        <taxon>Cupriavidus</taxon>
    </lineage>
</organism>
<dbReference type="PANTHER" id="PTHR46310:SF7">
    <property type="entry name" value="AMIDASE 1"/>
    <property type="match status" value="1"/>
</dbReference>
<dbReference type="Gene3D" id="3.90.1300.10">
    <property type="entry name" value="Amidase signature (AS) domain"/>
    <property type="match status" value="1"/>
</dbReference>
<dbReference type="Proteomes" id="UP000727654">
    <property type="component" value="Unassembled WGS sequence"/>
</dbReference>
<feature type="domain" description="Amidase" evidence="1">
    <location>
        <begin position="44"/>
        <end position="210"/>
    </location>
</feature>